<dbReference type="RefSeq" id="WP_013018654.1">
    <property type="nucleotide sequence ID" value="NC_013947.1"/>
</dbReference>
<dbReference type="SUPFAM" id="SSF46894">
    <property type="entry name" value="C-terminal effector domain of the bipartite response regulators"/>
    <property type="match status" value="1"/>
</dbReference>
<keyword evidence="1" id="KW-0547">Nucleotide-binding</keyword>
<accession>D3PVG9</accession>
<dbReference type="STRING" id="446470.Snas_3419"/>
<dbReference type="InterPro" id="IPR041664">
    <property type="entry name" value="AAA_16"/>
</dbReference>
<evidence type="ECO:0000256" key="2">
    <source>
        <dbReference type="ARBA" id="ARBA00022840"/>
    </source>
</evidence>
<proteinExistence type="predicted"/>
<reference evidence="4 5" key="1">
    <citation type="journal article" date="2009" name="Stand. Genomic Sci.">
        <title>Complete genome sequence of Stackebrandtia nassauensis type strain (LLR-40K-21).</title>
        <authorList>
            <person name="Munk C."/>
            <person name="Lapidus A."/>
            <person name="Copeland A."/>
            <person name="Jando M."/>
            <person name="Mayilraj S."/>
            <person name="Glavina Del Rio T."/>
            <person name="Nolan M."/>
            <person name="Chen F."/>
            <person name="Lucas S."/>
            <person name="Tice H."/>
            <person name="Cheng J.F."/>
            <person name="Han C."/>
            <person name="Detter J.C."/>
            <person name="Bruce D."/>
            <person name="Goodwin L."/>
            <person name="Chain P."/>
            <person name="Pitluck S."/>
            <person name="Goker M."/>
            <person name="Ovchinikova G."/>
            <person name="Pati A."/>
            <person name="Ivanova N."/>
            <person name="Mavromatis K."/>
            <person name="Chen A."/>
            <person name="Palaniappan K."/>
            <person name="Land M."/>
            <person name="Hauser L."/>
            <person name="Chang Y.J."/>
            <person name="Jeffries C.D."/>
            <person name="Bristow J."/>
            <person name="Eisen J.A."/>
            <person name="Markowitz V."/>
            <person name="Hugenholtz P."/>
            <person name="Kyrpides N.C."/>
            <person name="Klenk H.P."/>
        </authorList>
    </citation>
    <scope>NUCLEOTIDE SEQUENCE [LARGE SCALE GENOMIC DNA]</scope>
    <source>
        <strain evidence="5">DSM 44728 / CIP 108903 / NRRL B-16338 / NBRC 102104 / LLR-40K-21</strain>
    </source>
</reference>
<dbReference type="Gene3D" id="1.10.10.10">
    <property type="entry name" value="Winged helix-like DNA-binding domain superfamily/Winged helix DNA-binding domain"/>
    <property type="match status" value="1"/>
</dbReference>
<dbReference type="GO" id="GO:0005524">
    <property type="term" value="F:ATP binding"/>
    <property type="evidence" value="ECO:0007669"/>
    <property type="project" value="UniProtKB-KW"/>
</dbReference>
<evidence type="ECO:0000259" key="3">
    <source>
        <dbReference type="PROSITE" id="PS50043"/>
    </source>
</evidence>
<dbReference type="CDD" id="cd06170">
    <property type="entry name" value="LuxR_C_like"/>
    <property type="match status" value="1"/>
</dbReference>
<dbReference type="SUPFAM" id="SSF52540">
    <property type="entry name" value="P-loop containing nucleoside triphosphate hydrolases"/>
    <property type="match status" value="1"/>
</dbReference>
<dbReference type="PROSITE" id="PS50043">
    <property type="entry name" value="HTH_LUXR_2"/>
    <property type="match status" value="1"/>
</dbReference>
<dbReference type="Pfam" id="PF13191">
    <property type="entry name" value="AAA_16"/>
    <property type="match status" value="1"/>
</dbReference>
<dbReference type="EMBL" id="CP001778">
    <property type="protein sequence ID" value="ADD43083.1"/>
    <property type="molecule type" value="Genomic_DNA"/>
</dbReference>
<dbReference type="Pfam" id="PF00196">
    <property type="entry name" value="GerE"/>
    <property type="match status" value="1"/>
</dbReference>
<dbReference type="eggNOG" id="COG3899">
    <property type="taxonomic scope" value="Bacteria"/>
</dbReference>
<dbReference type="GO" id="GO:0003677">
    <property type="term" value="F:DNA binding"/>
    <property type="evidence" value="ECO:0007669"/>
    <property type="project" value="InterPro"/>
</dbReference>
<dbReference type="PANTHER" id="PTHR16305">
    <property type="entry name" value="TESTICULAR SOLUBLE ADENYLYL CYCLASE"/>
    <property type="match status" value="1"/>
</dbReference>
<dbReference type="SMART" id="SM00421">
    <property type="entry name" value="HTH_LUXR"/>
    <property type="match status" value="1"/>
</dbReference>
<dbReference type="GO" id="GO:0005737">
    <property type="term" value="C:cytoplasm"/>
    <property type="evidence" value="ECO:0007669"/>
    <property type="project" value="TreeGrafter"/>
</dbReference>
<dbReference type="HOGENOM" id="CLU_006850_4_1_11"/>
<dbReference type="GO" id="GO:0004016">
    <property type="term" value="F:adenylate cyclase activity"/>
    <property type="evidence" value="ECO:0007669"/>
    <property type="project" value="TreeGrafter"/>
</dbReference>
<dbReference type="OrthoDB" id="483at2"/>
<dbReference type="InterPro" id="IPR016032">
    <property type="entry name" value="Sig_transdc_resp-reg_C-effctor"/>
</dbReference>
<dbReference type="InterPro" id="IPR000792">
    <property type="entry name" value="Tscrpt_reg_LuxR_C"/>
</dbReference>
<feature type="domain" description="HTH luxR-type" evidence="3">
    <location>
        <begin position="846"/>
        <end position="909"/>
    </location>
</feature>
<sequence>MIGRKTELNRLRRLAAESRDGRGNAIVVRGGPGIGKSALLDELAGAVTDVRVLRVTGLETEAELPFAALHLLLRPVSGLVGELPDPQRDALRAAFGQGGGVDADRFLVGLAVLTLLADLAEERPVLCLVDDAQWLDRASADALVFAARRLDADRITMVLAVRDDAENAALAGLTELRLDGLDEAQSHALLSQVADDLVAEVRERLVVEAQGNPLALIEFTRALSPEQRAGRLDPLPLAATATVGRLEESLRAAVRSLPQAARQLLVFAATEGTGNLGVVLRAAAGADVSDLVPAERARLVHVSEHRLEFRHPLVKAAAYREAPLAERIEAHRALAAVLDDEADADRRAWHLSAAALGPDEELGEVLRLAGQRARRRGSHASAVTAYERAAQLTVERERRAGRLTAAAESAVVAGQLRRARAVMERARRLTTDPAAVARLAVIQATVDSELGGVSAPARTLLDAVPAITADAPNQAANMLAQAANSAWFAGDHASLRASAELLTTLEPRLDAALVPIVRTVSGMERLVAGDVKTGLDLLRAALAPSVASARSVAHEEESVAATFAVFAALMSGNTDAACELASAWVTDCRRRGRIGSLPHALQLLTQAQLLSGRHLQAAAAGAEAWRIAEDTGQSGRLRYLGGILAWLSAIRGDDAECVTLAERAEGAVRERNGSGWGECALGLLDLVRGRPAALVERMGRIMDGPLRHTVIVTIAIPDFVEAAVRLGEPRLADGAFARFEAWAVASAQPWALAMVERCRALLEPDVEAEDRFRAALAHHVHGGRCFEHARTRLLYGEWLRRRRRRADAREQLSAAAHQLADLGAIPWAERARSELAATGGTLAPHQDSPLGTLTRRELDVVRLAATGATNRQIAAQLFLSPRTVGYHLYKAYPKLGVTTRAELAERDFG</sequence>
<evidence type="ECO:0000313" key="5">
    <source>
        <dbReference type="Proteomes" id="UP000000844"/>
    </source>
</evidence>
<name>D3PVG9_STANL</name>
<dbReference type="AlphaFoldDB" id="D3PVG9"/>
<keyword evidence="5" id="KW-1185">Reference proteome</keyword>
<dbReference type="KEGG" id="sna:Snas_3419"/>
<evidence type="ECO:0000313" key="4">
    <source>
        <dbReference type="EMBL" id="ADD43083.1"/>
    </source>
</evidence>
<organism evidence="4 5">
    <name type="scientific">Stackebrandtia nassauensis (strain DSM 44728 / CIP 108903 / NRRL B-16338 / NBRC 102104 / LLR-40K-21)</name>
    <dbReference type="NCBI Taxonomy" id="446470"/>
    <lineage>
        <taxon>Bacteria</taxon>
        <taxon>Bacillati</taxon>
        <taxon>Actinomycetota</taxon>
        <taxon>Actinomycetes</taxon>
        <taxon>Glycomycetales</taxon>
        <taxon>Glycomycetaceae</taxon>
        <taxon>Stackebrandtia</taxon>
    </lineage>
</organism>
<dbReference type="PRINTS" id="PR00038">
    <property type="entry name" value="HTHLUXR"/>
</dbReference>
<keyword evidence="2" id="KW-0067">ATP-binding</keyword>
<gene>
    <name evidence="4" type="ordered locus">Snas_3419</name>
</gene>
<dbReference type="InterPro" id="IPR036388">
    <property type="entry name" value="WH-like_DNA-bd_sf"/>
</dbReference>
<dbReference type="InterPro" id="IPR027417">
    <property type="entry name" value="P-loop_NTPase"/>
</dbReference>
<dbReference type="PANTHER" id="PTHR16305:SF35">
    <property type="entry name" value="TRANSCRIPTIONAL ACTIVATOR DOMAIN"/>
    <property type="match status" value="1"/>
</dbReference>
<dbReference type="Proteomes" id="UP000000844">
    <property type="component" value="Chromosome"/>
</dbReference>
<evidence type="ECO:0000256" key="1">
    <source>
        <dbReference type="ARBA" id="ARBA00022741"/>
    </source>
</evidence>
<protein>
    <submittedName>
        <fullName evidence="4">Transcriptional regulator, LuxR family</fullName>
    </submittedName>
</protein>
<dbReference type="eggNOG" id="COG2197">
    <property type="taxonomic scope" value="Bacteria"/>
</dbReference>
<dbReference type="GO" id="GO:0006355">
    <property type="term" value="P:regulation of DNA-templated transcription"/>
    <property type="evidence" value="ECO:0007669"/>
    <property type="project" value="InterPro"/>
</dbReference>